<dbReference type="Pfam" id="PF09523">
    <property type="entry name" value="DUF2390"/>
    <property type="match status" value="1"/>
</dbReference>
<dbReference type="InterPro" id="IPR012659">
    <property type="entry name" value="CHP02444"/>
</dbReference>
<evidence type="ECO:0000313" key="2">
    <source>
        <dbReference type="Proteomes" id="UP001214854"/>
    </source>
</evidence>
<gene>
    <name evidence="1" type="ORF">PQU92_03750</name>
</gene>
<evidence type="ECO:0000313" key="1">
    <source>
        <dbReference type="EMBL" id="MDC7682374.1"/>
    </source>
</evidence>
<dbReference type="RefSeq" id="WP_272746866.1">
    <property type="nucleotide sequence ID" value="NZ_JAQQKX010000002.1"/>
</dbReference>
<keyword evidence="2" id="KW-1185">Reference proteome</keyword>
<accession>A0ABT5HQV9</accession>
<dbReference type="EMBL" id="JAQQKX010000002">
    <property type="protein sequence ID" value="MDC7682374.1"/>
    <property type="molecule type" value="Genomic_DNA"/>
</dbReference>
<proteinExistence type="predicted"/>
<reference evidence="1 2" key="1">
    <citation type="submission" date="2023-01" db="EMBL/GenBank/DDBJ databases">
        <title>Novel species of the genus Asticcacaulis isolated from rivers.</title>
        <authorList>
            <person name="Lu H."/>
        </authorList>
    </citation>
    <scope>NUCLEOTIDE SEQUENCE [LARGE SCALE GENOMIC DNA]</scope>
    <source>
        <strain evidence="1 2">BYS171W</strain>
    </source>
</reference>
<name>A0ABT5HQV9_9CAUL</name>
<protein>
    <submittedName>
        <fullName evidence="1">TIGR02444 family protein</fullName>
    </submittedName>
</protein>
<organism evidence="1 2">
    <name type="scientific">Asticcacaulis aquaticus</name>
    <dbReference type="NCBI Taxonomy" id="2984212"/>
    <lineage>
        <taxon>Bacteria</taxon>
        <taxon>Pseudomonadati</taxon>
        <taxon>Pseudomonadota</taxon>
        <taxon>Alphaproteobacteria</taxon>
        <taxon>Caulobacterales</taxon>
        <taxon>Caulobacteraceae</taxon>
        <taxon>Asticcacaulis</taxon>
    </lineage>
</organism>
<dbReference type="Proteomes" id="UP001214854">
    <property type="component" value="Unassembled WGS sequence"/>
</dbReference>
<dbReference type="NCBIfam" id="TIGR02444">
    <property type="entry name" value="TIGR02444 family protein"/>
    <property type="match status" value="1"/>
</dbReference>
<comment type="caution">
    <text evidence="1">The sequence shown here is derived from an EMBL/GenBank/DDBJ whole genome shotgun (WGS) entry which is preliminary data.</text>
</comment>
<sequence length="166" mass="18114">MSNFWNWAVKAYAAESVAGLCLDLQDMHGQNVPLLLFSQWAASVGVALDEETAEAAADISRAWAHHVVGPLRAIRRQIKGPIGDIEPDAKHRVREQVKSAELLGEREQMAALSALISPTGQALAFQQAKDNLVRVARAWAPVVPRNPLHALSDALSERGFLSYTPE</sequence>